<organism evidence="6">
    <name type="scientific">marine metagenome</name>
    <dbReference type="NCBI Taxonomy" id="408172"/>
    <lineage>
        <taxon>unclassified sequences</taxon>
        <taxon>metagenomes</taxon>
        <taxon>ecological metagenomes</taxon>
    </lineage>
</organism>
<dbReference type="Gene3D" id="3.40.50.720">
    <property type="entry name" value="NAD(P)-binding Rossmann-like Domain"/>
    <property type="match status" value="2"/>
</dbReference>
<dbReference type="SUPFAM" id="SSF52283">
    <property type="entry name" value="Formate/glycerate dehydrogenase catalytic domain-like"/>
    <property type="match status" value="1"/>
</dbReference>
<dbReference type="Pfam" id="PF00389">
    <property type="entry name" value="2-Hacid_dh"/>
    <property type="match status" value="1"/>
</dbReference>
<keyword evidence="3" id="KW-0520">NAD</keyword>
<evidence type="ECO:0000313" key="6">
    <source>
        <dbReference type="EMBL" id="SVB96429.1"/>
    </source>
</evidence>
<dbReference type="EMBL" id="UINC01066088">
    <property type="protein sequence ID" value="SVB96429.1"/>
    <property type="molecule type" value="Genomic_DNA"/>
</dbReference>
<dbReference type="PANTHER" id="PTHR43761">
    <property type="entry name" value="D-ISOMER SPECIFIC 2-HYDROXYACID DEHYDROGENASE FAMILY PROTEIN (AFU_ORTHOLOGUE AFUA_1G13630)"/>
    <property type="match status" value="1"/>
</dbReference>
<evidence type="ECO:0000259" key="4">
    <source>
        <dbReference type="Pfam" id="PF00389"/>
    </source>
</evidence>
<feature type="domain" description="D-isomer specific 2-hydroxyacid dehydrogenase catalytic" evidence="4">
    <location>
        <begin position="4"/>
        <end position="314"/>
    </location>
</feature>
<dbReference type="InterPro" id="IPR036291">
    <property type="entry name" value="NAD(P)-bd_dom_sf"/>
</dbReference>
<evidence type="ECO:0000256" key="1">
    <source>
        <dbReference type="ARBA" id="ARBA00005854"/>
    </source>
</evidence>
<proteinExistence type="inferred from homology"/>
<feature type="domain" description="D-isomer specific 2-hydroxyacid dehydrogenase NAD-binding" evidence="5">
    <location>
        <begin position="107"/>
        <end position="286"/>
    </location>
</feature>
<dbReference type="InterPro" id="IPR006139">
    <property type="entry name" value="D-isomer_2_OHA_DH_cat_dom"/>
</dbReference>
<dbReference type="InterPro" id="IPR029753">
    <property type="entry name" value="D-isomer_DH_CS"/>
</dbReference>
<dbReference type="CDD" id="cd12173">
    <property type="entry name" value="PGDH_4"/>
    <property type="match status" value="1"/>
</dbReference>
<dbReference type="GO" id="GO:0051287">
    <property type="term" value="F:NAD binding"/>
    <property type="evidence" value="ECO:0007669"/>
    <property type="project" value="InterPro"/>
</dbReference>
<dbReference type="AlphaFoldDB" id="A0A382IB18"/>
<comment type="similarity">
    <text evidence="1">Belongs to the D-isomer specific 2-hydroxyacid dehydrogenase family.</text>
</comment>
<evidence type="ECO:0000256" key="3">
    <source>
        <dbReference type="ARBA" id="ARBA00023027"/>
    </source>
</evidence>
<dbReference type="GO" id="GO:0016616">
    <property type="term" value="F:oxidoreductase activity, acting on the CH-OH group of donors, NAD or NADP as acceptor"/>
    <property type="evidence" value="ECO:0007669"/>
    <property type="project" value="InterPro"/>
</dbReference>
<evidence type="ECO:0000259" key="5">
    <source>
        <dbReference type="Pfam" id="PF02826"/>
    </source>
</evidence>
<reference evidence="6" key="1">
    <citation type="submission" date="2018-05" db="EMBL/GenBank/DDBJ databases">
        <authorList>
            <person name="Lanie J.A."/>
            <person name="Ng W.-L."/>
            <person name="Kazmierczak K.M."/>
            <person name="Andrzejewski T.M."/>
            <person name="Davidsen T.M."/>
            <person name="Wayne K.J."/>
            <person name="Tettelin H."/>
            <person name="Glass J.I."/>
            <person name="Rusch D."/>
            <person name="Podicherti R."/>
            <person name="Tsui H.-C.T."/>
            <person name="Winkler M.E."/>
        </authorList>
    </citation>
    <scope>NUCLEOTIDE SEQUENCE</scope>
</reference>
<evidence type="ECO:0008006" key="7">
    <source>
        <dbReference type="Google" id="ProtNLM"/>
    </source>
</evidence>
<dbReference type="SUPFAM" id="SSF51735">
    <property type="entry name" value="NAD(P)-binding Rossmann-fold domains"/>
    <property type="match status" value="1"/>
</dbReference>
<gene>
    <name evidence="6" type="ORF">METZ01_LOCUS249283</name>
</gene>
<protein>
    <recommendedName>
        <fullName evidence="7">S-adenosyl-L-homocysteine hydrolase NAD binding domain-containing protein</fullName>
    </recommendedName>
</protein>
<sequence length="320" mass="36106">MPKVAIVDKIHSDGIKLLEKNQKFQYEIIEDLSKKNLISKLPNFDGITLRRGKIDTEILEKCKSLKVISRHGVGYDNVDTKFLKRNNITLLVTATTAAVSPAEHIMFMILNISKGIDLYDKAVRNGKFESIMHMKNNNTFELLNKKILIIGFGRIGRKLIKRCLGFEMKVYAYDPFVDQKIIESFGGIKVNDLNEGLKDTDILSLSVPLTEQTYNMINIEKMKIMKKNAIIINTSRGGVVNEKDLDEALNTGLLFGAGIDVFEKEPPDNDNPLLTNKKVVLSPHAATFTKEGLSKMSVQTVQNLIDFFDNKLQKSMIIKL</sequence>
<dbReference type="InterPro" id="IPR006140">
    <property type="entry name" value="D-isomer_DH_NAD-bd"/>
</dbReference>
<name>A0A382IB18_9ZZZZ</name>
<dbReference type="Pfam" id="PF02826">
    <property type="entry name" value="2-Hacid_dh_C"/>
    <property type="match status" value="1"/>
</dbReference>
<dbReference type="PANTHER" id="PTHR43761:SF1">
    <property type="entry name" value="D-ISOMER SPECIFIC 2-HYDROXYACID DEHYDROGENASE CATALYTIC DOMAIN-CONTAINING PROTEIN-RELATED"/>
    <property type="match status" value="1"/>
</dbReference>
<evidence type="ECO:0000256" key="2">
    <source>
        <dbReference type="ARBA" id="ARBA00023002"/>
    </source>
</evidence>
<dbReference type="InterPro" id="IPR050418">
    <property type="entry name" value="D-iso_2-hydroxyacid_DH_PdxB"/>
</dbReference>
<accession>A0A382IB18</accession>
<dbReference type="PROSITE" id="PS00671">
    <property type="entry name" value="D_2_HYDROXYACID_DH_3"/>
    <property type="match status" value="1"/>
</dbReference>
<keyword evidence="2" id="KW-0560">Oxidoreductase</keyword>